<feature type="domain" description="POTRA" evidence="10">
    <location>
        <begin position="214"/>
        <end position="282"/>
    </location>
</feature>
<dbReference type="InterPro" id="IPR050487">
    <property type="entry name" value="FtsQ_DivIB"/>
</dbReference>
<dbReference type="PANTHER" id="PTHR37820">
    <property type="entry name" value="CELL DIVISION PROTEIN DIVIB"/>
    <property type="match status" value="1"/>
</dbReference>
<dbReference type="PANTHER" id="PTHR37820:SF1">
    <property type="entry name" value="CELL DIVISION PROTEIN FTSQ"/>
    <property type="match status" value="1"/>
</dbReference>
<dbReference type="KEGG" id="agm:DCE93_06395"/>
<evidence type="ECO:0000256" key="2">
    <source>
        <dbReference type="ARBA" id="ARBA00022475"/>
    </source>
</evidence>
<name>A0A2S0WVJ8_9MICO</name>
<dbReference type="EMBL" id="CP028913">
    <property type="protein sequence ID" value="AWB95331.1"/>
    <property type="molecule type" value="Genomic_DNA"/>
</dbReference>
<keyword evidence="7" id="KW-0131">Cell cycle</keyword>
<feature type="transmembrane region" description="Helical" evidence="9">
    <location>
        <begin position="189"/>
        <end position="210"/>
    </location>
</feature>
<dbReference type="GO" id="GO:0005886">
    <property type="term" value="C:plasma membrane"/>
    <property type="evidence" value="ECO:0007669"/>
    <property type="project" value="TreeGrafter"/>
</dbReference>
<evidence type="ECO:0000256" key="9">
    <source>
        <dbReference type="SAM" id="Phobius"/>
    </source>
</evidence>
<evidence type="ECO:0000256" key="6">
    <source>
        <dbReference type="ARBA" id="ARBA00023136"/>
    </source>
</evidence>
<dbReference type="Proteomes" id="UP000244729">
    <property type="component" value="Chromosome"/>
</dbReference>
<sequence>MATSSSRSAAATCTASCRSCSARWSGSADDGGACVKRPQGFDGSAARAPRSSRSASNGATDAAQSPRSPGSTRSGAPARSGGSRQASRSSDRGGEGPQPFDADRVSTEPIAVVTPRPVAPLAPTISAPSRVARDGIGPAPDDLVHGGAPDAPRDARAAKRALAAAARDRRRYERNEVRRFTKRSRRRRITWSVVLGSLAALVVVVVVGAYSPLMALREVRVEGASRIPVADVQAAFADTLGTPLPLVASADVLAALSDFPLIETYSTETIPPGTLVVRIVERVPVGVVDTGEGLELVDAAGVVIDRPAERPEGQPLIVTEGGVAGEGFRAAASVIRSVPSEVRGQLVGASAATADDVRLELSTGATVVWGSSEDSVLKANVLGNLMRAAPPDSVGEYDVSSPSSPVTR</sequence>
<reference evidence="11 12" key="1">
    <citation type="submission" date="2018-04" db="EMBL/GenBank/DDBJ databases">
        <authorList>
            <person name="Li J."/>
        </authorList>
    </citation>
    <scope>NUCLEOTIDE SEQUENCE [LARGE SCALE GENOMIC DNA]</scope>
    <source>
        <strain evidence="12">30A</strain>
    </source>
</reference>
<evidence type="ECO:0000256" key="3">
    <source>
        <dbReference type="ARBA" id="ARBA00022618"/>
    </source>
</evidence>
<dbReference type="AlphaFoldDB" id="A0A2S0WVJ8"/>
<dbReference type="InterPro" id="IPR034746">
    <property type="entry name" value="POTRA"/>
</dbReference>
<organism evidence="11 12">
    <name type="scientific">Agromyces badenianii</name>
    <dbReference type="NCBI Taxonomy" id="2080742"/>
    <lineage>
        <taxon>Bacteria</taxon>
        <taxon>Bacillati</taxon>
        <taxon>Actinomycetota</taxon>
        <taxon>Actinomycetes</taxon>
        <taxon>Micrococcales</taxon>
        <taxon>Microbacteriaceae</taxon>
        <taxon>Agromyces</taxon>
    </lineage>
</organism>
<evidence type="ECO:0000256" key="4">
    <source>
        <dbReference type="ARBA" id="ARBA00022692"/>
    </source>
</evidence>
<keyword evidence="4 9" id="KW-0812">Transmembrane</keyword>
<evidence type="ECO:0000256" key="5">
    <source>
        <dbReference type="ARBA" id="ARBA00022989"/>
    </source>
</evidence>
<evidence type="ECO:0000313" key="11">
    <source>
        <dbReference type="EMBL" id="AWB95331.1"/>
    </source>
</evidence>
<evidence type="ECO:0000256" key="7">
    <source>
        <dbReference type="ARBA" id="ARBA00023306"/>
    </source>
</evidence>
<evidence type="ECO:0000256" key="8">
    <source>
        <dbReference type="SAM" id="MobiDB-lite"/>
    </source>
</evidence>
<keyword evidence="12" id="KW-1185">Reference proteome</keyword>
<dbReference type="Pfam" id="PF03799">
    <property type="entry name" value="FtsQ_DivIB_C"/>
    <property type="match status" value="1"/>
</dbReference>
<dbReference type="PROSITE" id="PS51779">
    <property type="entry name" value="POTRA"/>
    <property type="match status" value="1"/>
</dbReference>
<feature type="compositionally biased region" description="Low complexity" evidence="8">
    <location>
        <begin position="70"/>
        <end position="88"/>
    </location>
</feature>
<dbReference type="Pfam" id="PF08478">
    <property type="entry name" value="POTRA_1"/>
    <property type="match status" value="1"/>
</dbReference>
<proteinExistence type="predicted"/>
<feature type="compositionally biased region" description="Polar residues" evidence="8">
    <location>
        <begin position="57"/>
        <end position="69"/>
    </location>
</feature>
<evidence type="ECO:0000313" key="12">
    <source>
        <dbReference type="Proteomes" id="UP000244729"/>
    </source>
</evidence>
<keyword evidence="2" id="KW-1003">Cell membrane</keyword>
<accession>A0A2S0WVJ8</accession>
<evidence type="ECO:0000259" key="10">
    <source>
        <dbReference type="PROSITE" id="PS51779"/>
    </source>
</evidence>
<keyword evidence="5 9" id="KW-1133">Transmembrane helix</keyword>
<evidence type="ECO:0000256" key="1">
    <source>
        <dbReference type="ARBA" id="ARBA00004370"/>
    </source>
</evidence>
<feature type="region of interest" description="Disordered" evidence="8">
    <location>
        <begin position="17"/>
        <end position="105"/>
    </location>
</feature>
<dbReference type="GO" id="GO:0051301">
    <property type="term" value="P:cell division"/>
    <property type="evidence" value="ECO:0007669"/>
    <property type="project" value="UniProtKB-KW"/>
</dbReference>
<feature type="compositionally biased region" description="Low complexity" evidence="8">
    <location>
        <begin position="44"/>
        <end position="56"/>
    </location>
</feature>
<keyword evidence="6 9" id="KW-0472">Membrane</keyword>
<gene>
    <name evidence="11" type="ORF">DCE93_06395</name>
</gene>
<feature type="compositionally biased region" description="Low complexity" evidence="8">
    <location>
        <begin position="17"/>
        <end position="28"/>
    </location>
</feature>
<dbReference type="InterPro" id="IPR013685">
    <property type="entry name" value="POTRA_FtsQ_type"/>
</dbReference>
<keyword evidence="3 11" id="KW-0132">Cell division</keyword>
<comment type="subcellular location">
    <subcellularLocation>
        <location evidence="1">Membrane</location>
    </subcellularLocation>
</comment>
<protein>
    <submittedName>
        <fullName evidence="11">Cell division protein FtsQ</fullName>
    </submittedName>
</protein>
<dbReference type="InterPro" id="IPR005548">
    <property type="entry name" value="Cell_div_FtsQ/DivIB_C"/>
</dbReference>
<dbReference type="OrthoDB" id="4793367at2"/>